<accession>A0ABU2YBU2</accession>
<dbReference type="EMBL" id="JAVRHZ010000001">
    <property type="protein sequence ID" value="MDT0554503.1"/>
    <property type="molecule type" value="Genomic_DNA"/>
</dbReference>
<evidence type="ECO:0000313" key="1">
    <source>
        <dbReference type="EMBL" id="MDT0554503.1"/>
    </source>
</evidence>
<keyword evidence="2" id="KW-1185">Reference proteome</keyword>
<evidence type="ECO:0000313" key="2">
    <source>
        <dbReference type="Proteomes" id="UP001254488"/>
    </source>
</evidence>
<organism evidence="1 2">
    <name type="scientific">Patiriisocius hiemis</name>
    <dbReference type="NCBI Taxonomy" id="3075604"/>
    <lineage>
        <taxon>Bacteria</taxon>
        <taxon>Pseudomonadati</taxon>
        <taxon>Bacteroidota</taxon>
        <taxon>Flavobacteriia</taxon>
        <taxon>Flavobacteriales</taxon>
        <taxon>Flavobacteriaceae</taxon>
        <taxon>Patiriisocius</taxon>
    </lineage>
</organism>
<dbReference type="RefSeq" id="WP_311331468.1">
    <property type="nucleotide sequence ID" value="NZ_JAVRHZ010000001.1"/>
</dbReference>
<comment type="caution">
    <text evidence="1">The sequence shown here is derived from an EMBL/GenBank/DDBJ whole genome shotgun (WGS) entry which is preliminary data.</text>
</comment>
<reference evidence="1 2" key="1">
    <citation type="submission" date="2023-09" db="EMBL/GenBank/DDBJ databases">
        <authorList>
            <person name="Rey-Velasco X."/>
        </authorList>
    </citation>
    <scope>NUCLEOTIDE SEQUENCE [LARGE SCALE GENOMIC DNA]</scope>
    <source>
        <strain evidence="1 2">W242</strain>
    </source>
</reference>
<proteinExistence type="predicted"/>
<protein>
    <submittedName>
        <fullName evidence="1">Uncharacterized protein</fullName>
    </submittedName>
</protein>
<sequence>MAIRPDNSISIILNNIEQFNNKSDIRNFLLNNWIQEASGSKYRYFVETLANGNRIYLERPGRLNKGCDFVIYIENTHLWNNGNDRPPDHNYILNDLTIKKQLLNQAEWTSLLNSINSIYNCETYNIAIQYIQNLPVLNGHSYEILLKTIRWFLIEQDITYWSGQGRGMFHSTIQNI</sequence>
<dbReference type="Proteomes" id="UP001254488">
    <property type="component" value="Unassembled WGS sequence"/>
</dbReference>
<gene>
    <name evidence="1" type="ORF">RM538_00695</name>
</gene>
<name>A0ABU2YBU2_9FLAO</name>